<dbReference type="InterPro" id="IPR006594">
    <property type="entry name" value="LisH"/>
</dbReference>
<proteinExistence type="predicted"/>
<organism evidence="1 2">
    <name type="scientific">Cryptosporidium xiaoi</name>
    <dbReference type="NCBI Taxonomy" id="659607"/>
    <lineage>
        <taxon>Eukaryota</taxon>
        <taxon>Sar</taxon>
        <taxon>Alveolata</taxon>
        <taxon>Apicomplexa</taxon>
        <taxon>Conoidasida</taxon>
        <taxon>Coccidia</taxon>
        <taxon>Eucoccidiorida</taxon>
        <taxon>Eimeriorina</taxon>
        <taxon>Cryptosporidiidae</taxon>
        <taxon>Cryptosporidium</taxon>
    </lineage>
</organism>
<accession>A0AAV9Y1R2</accession>
<sequence length="190" mass="22600">MLKQGDDDYIEEIIYEKFIEDEKLIQFIKKSLRIHITNHLKSDSLNNIRFNMKCDASKTLILKMIREFLKCHGLLNTLEVLETECGDILYDDNFEFNDIMKESENLDLIMDHKTNLEKLLHCAVYYKKNTEIDEITNSALVEASSCIESMQEEIKNLHHNYLEQVNATREIMEEKVREIEKFYMKSIEYS</sequence>
<keyword evidence="2" id="KW-1185">Reference proteome</keyword>
<dbReference type="EMBL" id="JAWDEY010000006">
    <property type="protein sequence ID" value="KAK6590499.1"/>
    <property type="molecule type" value="Genomic_DNA"/>
</dbReference>
<evidence type="ECO:0008006" key="3">
    <source>
        <dbReference type="Google" id="ProtNLM"/>
    </source>
</evidence>
<protein>
    <recommendedName>
        <fullName evidence="3">LisH domain-containing protein</fullName>
    </recommendedName>
</protein>
<evidence type="ECO:0000313" key="1">
    <source>
        <dbReference type="EMBL" id="KAK6590499.1"/>
    </source>
</evidence>
<comment type="caution">
    <text evidence="1">The sequence shown here is derived from an EMBL/GenBank/DDBJ whole genome shotgun (WGS) entry which is preliminary data.</text>
</comment>
<dbReference type="PROSITE" id="PS50896">
    <property type="entry name" value="LISH"/>
    <property type="match status" value="1"/>
</dbReference>
<dbReference type="Proteomes" id="UP001311799">
    <property type="component" value="Unassembled WGS sequence"/>
</dbReference>
<name>A0AAV9Y1R2_9CRYT</name>
<dbReference type="AlphaFoldDB" id="A0AAV9Y1R2"/>
<reference evidence="1 2" key="1">
    <citation type="submission" date="2023-10" db="EMBL/GenBank/DDBJ databases">
        <title>Comparative genomics analysis reveals potential genetic determinants of host preference in Cryptosporidium xiaoi.</title>
        <authorList>
            <person name="Xiao L."/>
            <person name="Li J."/>
        </authorList>
    </citation>
    <scope>NUCLEOTIDE SEQUENCE [LARGE SCALE GENOMIC DNA]</scope>
    <source>
        <strain evidence="1 2">52996</strain>
    </source>
</reference>
<evidence type="ECO:0000313" key="2">
    <source>
        <dbReference type="Proteomes" id="UP001311799"/>
    </source>
</evidence>
<gene>
    <name evidence="1" type="ORF">RS030_152375</name>
</gene>